<reference evidence="3" key="1">
    <citation type="submission" date="2014-11" db="EMBL/GenBank/DDBJ databases">
        <authorList>
            <person name="Otto D Thomas"/>
            <person name="Naeem Raeece"/>
        </authorList>
    </citation>
    <scope>NUCLEOTIDE SEQUENCE</scope>
</reference>
<proteinExistence type="predicted"/>
<dbReference type="AlphaFoldDB" id="A0A0G4HT66"/>
<feature type="coiled-coil region" evidence="1">
    <location>
        <begin position="312"/>
        <end position="367"/>
    </location>
</feature>
<feature type="compositionally biased region" description="Low complexity" evidence="2">
    <location>
        <begin position="388"/>
        <end position="410"/>
    </location>
</feature>
<gene>
    <name evidence="3" type="ORF">Cvel_8375</name>
</gene>
<feature type="compositionally biased region" description="Low complexity" evidence="2">
    <location>
        <begin position="461"/>
        <end position="470"/>
    </location>
</feature>
<evidence type="ECO:0000256" key="2">
    <source>
        <dbReference type="SAM" id="MobiDB-lite"/>
    </source>
</evidence>
<feature type="compositionally biased region" description="Polar residues" evidence="2">
    <location>
        <begin position="471"/>
        <end position="482"/>
    </location>
</feature>
<feature type="coiled-coil region" evidence="1">
    <location>
        <begin position="873"/>
        <end position="903"/>
    </location>
</feature>
<feature type="coiled-coil region" evidence="1">
    <location>
        <begin position="810"/>
        <end position="840"/>
    </location>
</feature>
<feature type="coiled-coil region" evidence="1">
    <location>
        <begin position="929"/>
        <end position="963"/>
    </location>
</feature>
<organism evidence="3">
    <name type="scientific">Chromera velia CCMP2878</name>
    <dbReference type="NCBI Taxonomy" id="1169474"/>
    <lineage>
        <taxon>Eukaryota</taxon>
        <taxon>Sar</taxon>
        <taxon>Alveolata</taxon>
        <taxon>Colpodellida</taxon>
        <taxon>Chromeraceae</taxon>
        <taxon>Chromera</taxon>
    </lineage>
</organism>
<keyword evidence="1" id="KW-0175">Coiled coil</keyword>
<feature type="region of interest" description="Disordered" evidence="2">
    <location>
        <begin position="388"/>
        <end position="482"/>
    </location>
</feature>
<sequence length="1022" mass="114430">MQPLRPAVPPLNLRDLHAPLGDNKVVRMASNKELTKSLGNLSLAASSALPRKLLPGRSTLAKSSRSFAESIKSRKSLVGRLSANSLGKSNVFEAGDLRRTQTLHPEDNVDSEELIDMLIILTGVETPGEMFRAVERVMTTGSPSAPFMRASSMRRKSAVPEGVLLKRKEAIAQQQDSKFDDMEAMEAALEKEIQLKEAAMQECKDAKSALAFARRKQEELQEEVDLLRQRSSRLTRNESLFLNSPRNAPLRKKKGNRNLEKVLSKSFDHLMEEDGDKVHDSTGGLNKSFAAFAIPPPKPKTNPLGVAHKFLRAAAEAKALRLEVELQKKDEEVSKLVEQITGLQETVKNLQEENKEQTSRLHRHRRSTMGSVFGRGLHFLLEERRSSATSSLISTSRSPVSSPGRRSAASELGHALRTTNLRPVKSAQTLSSEHTSHAVSLKELAVSSASEAVKEKERRNSAASSSSERSQGLSPHHTQTDADTQTIEAVLTSEEEQALRKQLDEKEADVVTLREAIERKKGDLVAALKEKETLVKREQDRFSALKVRHVEEKERMAIEWEAERQTLRDRVMAEMLTVKGCQAFADKVKTKILELQNAVVSLHEESHSLRQKLAVELSKEKVGTVESLTKLSLQSVYANALENAARTELEQTLSEFSATSREELKKAAEAAKVLEEREADILTLKAALERKEQEATAAKEAKKMLEQREQERLSALRQKHAEEKQRMTAEWDIERETLRDRIMAEMLTAAGCAEFAKKVKGKISDLQRATIGLQEESDILRRKLATELSKEMAASVESVARLTLGAVYSNATQQRLLEELQNKEKAMEDASAMIEALHAREREAEAGEMEAIVKEEVDRIMREEAAAVNLELVETLTAKAERLEKELELLKTAEEEREAQQGAARMYSSSLESAVSEVTAENLALRTELEQMAASLMEAKKLIKKLQRELRAREEEADSDHQDDLCSFAPFRHFGGRVTFSQFARRRPGQIQMNSKQTEKERVTTGLGWWMSPMMSIRQRGA</sequence>
<feature type="coiled-coil region" evidence="1">
    <location>
        <begin position="550"/>
        <end position="605"/>
    </location>
</feature>
<evidence type="ECO:0000313" key="3">
    <source>
        <dbReference type="EMBL" id="CEM47516.1"/>
    </source>
</evidence>
<feature type="coiled-coil region" evidence="1">
    <location>
        <begin position="657"/>
        <end position="726"/>
    </location>
</feature>
<protein>
    <submittedName>
        <fullName evidence="3">Uncharacterized protein</fullName>
    </submittedName>
</protein>
<dbReference type="VEuPathDB" id="CryptoDB:Cvel_8375"/>
<feature type="coiled-coil region" evidence="1">
    <location>
        <begin position="179"/>
        <end position="237"/>
    </location>
</feature>
<feature type="compositionally biased region" description="Polar residues" evidence="2">
    <location>
        <begin position="417"/>
        <end position="433"/>
    </location>
</feature>
<feature type="coiled-coil region" evidence="1">
    <location>
        <begin position="496"/>
        <end position="523"/>
    </location>
</feature>
<name>A0A0G4HT66_9ALVE</name>
<evidence type="ECO:0000256" key="1">
    <source>
        <dbReference type="SAM" id="Coils"/>
    </source>
</evidence>
<accession>A0A0G4HT66</accession>
<dbReference type="EMBL" id="CDMZ01003767">
    <property type="protein sequence ID" value="CEM47516.1"/>
    <property type="molecule type" value="Genomic_DNA"/>
</dbReference>